<feature type="compositionally biased region" description="Polar residues" evidence="1">
    <location>
        <begin position="1"/>
        <end position="10"/>
    </location>
</feature>
<comment type="caution">
    <text evidence="2">The sequence shown here is derived from an EMBL/GenBank/DDBJ whole genome shotgun (WGS) entry which is preliminary data.</text>
</comment>
<proteinExistence type="predicted"/>
<sequence>MGGNPPNANIVSAEPLSVSPPSSSTTESSQARTTPSTSQTDEPVQAGTDDGKSGDIPTIIYNSLPVEFSDKNLVNFRHYFSIHSFVEMRLPLEGEQVADPLVDPSHSDGPLAHGWTAMCIESLSYEARFPFSPFIDELLIAVNRSPRQIYPSG</sequence>
<evidence type="ECO:0000313" key="2">
    <source>
        <dbReference type="EMBL" id="GAA0150747.1"/>
    </source>
</evidence>
<organism evidence="2 3">
    <name type="scientific">Lithospermum erythrorhizon</name>
    <name type="common">Purple gromwell</name>
    <name type="synonym">Lithospermum officinale var. erythrorhizon</name>
    <dbReference type="NCBI Taxonomy" id="34254"/>
    <lineage>
        <taxon>Eukaryota</taxon>
        <taxon>Viridiplantae</taxon>
        <taxon>Streptophyta</taxon>
        <taxon>Embryophyta</taxon>
        <taxon>Tracheophyta</taxon>
        <taxon>Spermatophyta</taxon>
        <taxon>Magnoliopsida</taxon>
        <taxon>eudicotyledons</taxon>
        <taxon>Gunneridae</taxon>
        <taxon>Pentapetalae</taxon>
        <taxon>asterids</taxon>
        <taxon>lamiids</taxon>
        <taxon>Boraginales</taxon>
        <taxon>Boraginaceae</taxon>
        <taxon>Boraginoideae</taxon>
        <taxon>Lithospermeae</taxon>
        <taxon>Lithospermum</taxon>
    </lineage>
</organism>
<dbReference type="EMBL" id="BAABME010001647">
    <property type="protein sequence ID" value="GAA0150747.1"/>
    <property type="molecule type" value="Genomic_DNA"/>
</dbReference>
<accession>A0AAV3PL74</accession>
<feature type="region of interest" description="Disordered" evidence="1">
    <location>
        <begin position="1"/>
        <end position="56"/>
    </location>
</feature>
<gene>
    <name evidence="2" type="ORF">LIER_09615</name>
</gene>
<dbReference type="AlphaFoldDB" id="A0AAV3PL74"/>
<reference evidence="2 3" key="1">
    <citation type="submission" date="2024-01" db="EMBL/GenBank/DDBJ databases">
        <title>The complete chloroplast genome sequence of Lithospermum erythrorhizon: insights into the phylogenetic relationship among Boraginaceae species and the maternal lineages of purple gromwells.</title>
        <authorList>
            <person name="Okada T."/>
            <person name="Watanabe K."/>
        </authorList>
    </citation>
    <scope>NUCLEOTIDE SEQUENCE [LARGE SCALE GENOMIC DNA]</scope>
</reference>
<evidence type="ECO:0000256" key="1">
    <source>
        <dbReference type="SAM" id="MobiDB-lite"/>
    </source>
</evidence>
<keyword evidence="3" id="KW-1185">Reference proteome</keyword>
<feature type="compositionally biased region" description="Polar residues" evidence="1">
    <location>
        <begin position="30"/>
        <end position="42"/>
    </location>
</feature>
<dbReference type="Proteomes" id="UP001454036">
    <property type="component" value="Unassembled WGS sequence"/>
</dbReference>
<name>A0AAV3PL74_LITER</name>
<evidence type="ECO:0000313" key="3">
    <source>
        <dbReference type="Proteomes" id="UP001454036"/>
    </source>
</evidence>
<feature type="compositionally biased region" description="Low complexity" evidence="1">
    <location>
        <begin position="11"/>
        <end position="29"/>
    </location>
</feature>
<protein>
    <submittedName>
        <fullName evidence="2">Uncharacterized protein</fullName>
    </submittedName>
</protein>